<proteinExistence type="predicted"/>
<organism evidence="1">
    <name type="scientific">Thermus caliditerrae</name>
    <dbReference type="NCBI Taxonomy" id="1330700"/>
    <lineage>
        <taxon>Bacteria</taxon>
        <taxon>Thermotogati</taxon>
        <taxon>Deinococcota</taxon>
        <taxon>Deinococci</taxon>
        <taxon>Thermales</taxon>
        <taxon>Thermaceae</taxon>
        <taxon>Thermus</taxon>
    </lineage>
</organism>
<comment type="caution">
    <text evidence="1">The sequence shown here is derived from an EMBL/GenBank/DDBJ whole genome shotgun (WGS) entry which is preliminary data.</text>
</comment>
<accession>A0A7C5RES8</accession>
<name>A0A7C5RES8_9DEIN</name>
<protein>
    <submittedName>
        <fullName evidence="1">Uncharacterized protein</fullName>
    </submittedName>
</protein>
<reference evidence="1" key="1">
    <citation type="journal article" date="2020" name="mSystems">
        <title>Genome- and Community-Level Interaction Insights into Carbon Utilization and Element Cycling Functions of Hydrothermarchaeota in Hydrothermal Sediment.</title>
        <authorList>
            <person name="Zhou Z."/>
            <person name="Liu Y."/>
            <person name="Xu W."/>
            <person name="Pan J."/>
            <person name="Luo Z.H."/>
            <person name="Li M."/>
        </authorList>
    </citation>
    <scope>NUCLEOTIDE SEQUENCE [LARGE SCALE GENOMIC DNA]</scope>
    <source>
        <strain evidence="1">SpSt-1071</strain>
    </source>
</reference>
<evidence type="ECO:0000313" key="1">
    <source>
        <dbReference type="EMBL" id="HHM67963.1"/>
    </source>
</evidence>
<sequence length="167" mass="18605">MTDLELAREVFRALAKAPQGLTREELARVLGVGDRQMRDAVALAAEKAAPAGYLLGMDPETGRYVLIPLNDPQAPTRKAQARRVLAYLRSYFETTFRRYSLMAEAFTRAYGEPPEVLGAAQPNLFQAALNPEALLREAVRAWERRDQAALAQVMEQAQVYLGVGRAW</sequence>
<gene>
    <name evidence="1" type="ORF">ENM28_04490</name>
</gene>
<dbReference type="AlphaFoldDB" id="A0A7C5RES8"/>
<dbReference type="EMBL" id="DRXE01000171">
    <property type="protein sequence ID" value="HHM67963.1"/>
    <property type="molecule type" value="Genomic_DNA"/>
</dbReference>